<keyword evidence="5 8" id="KW-0812">Transmembrane</keyword>
<keyword evidence="4" id="KW-0808">Transferase</keyword>
<reference evidence="10 11" key="1">
    <citation type="journal article" date="2011" name="J. Bacteriol.">
        <title>Complete genome sequence of the cellulose-degrading bacterium Cellulosilyticum lentocellum.</title>
        <authorList>
            <consortium name="US DOE Joint Genome Institute"/>
            <person name="Miller D.A."/>
            <person name="Suen G."/>
            <person name="Bruce D."/>
            <person name="Copeland A."/>
            <person name="Cheng J.F."/>
            <person name="Detter C."/>
            <person name="Goodwin L.A."/>
            <person name="Han C.S."/>
            <person name="Hauser L.J."/>
            <person name="Land M.L."/>
            <person name="Lapidus A."/>
            <person name="Lucas S."/>
            <person name="Meincke L."/>
            <person name="Pitluck S."/>
            <person name="Tapia R."/>
            <person name="Teshima H."/>
            <person name="Woyke T."/>
            <person name="Fox B.G."/>
            <person name="Angert E.R."/>
            <person name="Currie C.R."/>
        </authorList>
    </citation>
    <scope>NUCLEOTIDE SEQUENCE [LARGE SCALE GENOMIC DNA]</scope>
    <source>
        <strain evidence="11">ATCC 49066 / DSM 5427 / NCIMB 11756 / RHM5</strain>
    </source>
</reference>
<comment type="subcellular location">
    <subcellularLocation>
        <location evidence="1">Cell membrane</location>
        <topology evidence="1">Multi-pass membrane protein</topology>
    </subcellularLocation>
</comment>
<dbReference type="Proteomes" id="UP000008467">
    <property type="component" value="Chromosome"/>
</dbReference>
<feature type="transmembrane region" description="Helical" evidence="8">
    <location>
        <begin position="65"/>
        <end position="84"/>
    </location>
</feature>
<sequence length="482" mass="54881">MVNLFSKKRTNLVNISILSLSILVIYVLVYILGLEDSVQGIMLLLIISTALMGGFNLCQKFDKELLAKYILLIGFVMRIGYMLYTPCTVRYHDLGIISIDSDGNAAYILNILNGQLPTSNEGQFYHPPLYYILSSIVIFVLKPILRLTDEMDIMNCARLVSCTFSCATLFCVKSLCEELKINKLIPLSLVAFLPNFYLMGGRVNNDAMAVFFMTMILLFSMKWYKKQSIRNTIILALCFGLGMMTKISVVVLAIPTGLLMIVVIVQSIKNNTLLNSIKSLCLFAVISMPLGLAYPIRNLVLFNQPFNYVLDVGEVGFKSHYYTFAQRFLSFPITKMFNPVYNDAFSDYNIWMYLLKGGLFGEFRFNISTTLPTIMLFIYALISIFMILSVVSCLKEKDTNILYLVLSIMVLMIAYVAFNIKYPYGCTMDFRYVAPVFIIKTLLFGRFLDRNKDKKYSKILYRLSAGTVLTFSLLSVYMYCVI</sequence>
<feature type="transmembrane region" description="Helical" evidence="8">
    <location>
        <begin position="374"/>
        <end position="394"/>
    </location>
</feature>
<dbReference type="HOGENOM" id="CLU_033060_0_0_9"/>
<feature type="domain" description="Glycosyltransferase RgtA/B/C/D-like" evidence="9">
    <location>
        <begin position="156"/>
        <end position="286"/>
    </location>
</feature>
<dbReference type="GO" id="GO:0009103">
    <property type="term" value="P:lipopolysaccharide biosynthetic process"/>
    <property type="evidence" value="ECO:0007669"/>
    <property type="project" value="UniProtKB-ARBA"/>
</dbReference>
<evidence type="ECO:0000313" key="11">
    <source>
        <dbReference type="Proteomes" id="UP000008467"/>
    </source>
</evidence>
<organism evidence="10 11">
    <name type="scientific">Cellulosilyticum lentocellum (strain ATCC 49066 / DSM 5427 / NCIMB 11756 / RHM5)</name>
    <name type="common">Clostridium lentocellum</name>
    <dbReference type="NCBI Taxonomy" id="642492"/>
    <lineage>
        <taxon>Bacteria</taxon>
        <taxon>Bacillati</taxon>
        <taxon>Bacillota</taxon>
        <taxon>Clostridia</taxon>
        <taxon>Lachnospirales</taxon>
        <taxon>Cellulosilyticaceae</taxon>
        <taxon>Cellulosilyticum</taxon>
    </lineage>
</organism>
<dbReference type="InterPro" id="IPR050297">
    <property type="entry name" value="LipidA_mod_glycosyltrf_83"/>
</dbReference>
<keyword evidence="6 8" id="KW-1133">Transmembrane helix</keyword>
<evidence type="ECO:0000256" key="8">
    <source>
        <dbReference type="SAM" id="Phobius"/>
    </source>
</evidence>
<evidence type="ECO:0000256" key="1">
    <source>
        <dbReference type="ARBA" id="ARBA00004651"/>
    </source>
</evidence>
<dbReference type="PANTHER" id="PTHR33908:SF11">
    <property type="entry name" value="MEMBRANE PROTEIN"/>
    <property type="match status" value="1"/>
</dbReference>
<accession>F2JM13</accession>
<evidence type="ECO:0000256" key="5">
    <source>
        <dbReference type="ARBA" id="ARBA00022692"/>
    </source>
</evidence>
<dbReference type="RefSeq" id="WP_013659064.1">
    <property type="nucleotide sequence ID" value="NC_015275.1"/>
</dbReference>
<dbReference type="KEGG" id="cle:Clole_4118"/>
<evidence type="ECO:0000259" key="9">
    <source>
        <dbReference type="Pfam" id="PF13231"/>
    </source>
</evidence>
<feature type="transmembrane region" description="Helical" evidence="8">
    <location>
        <begin position="460"/>
        <end position="479"/>
    </location>
</feature>
<dbReference type="AlphaFoldDB" id="F2JM13"/>
<dbReference type="EMBL" id="CP002582">
    <property type="protein sequence ID" value="ADZ85793.1"/>
    <property type="molecule type" value="Genomic_DNA"/>
</dbReference>
<gene>
    <name evidence="10" type="ordered locus">Clole_4118</name>
</gene>
<dbReference type="GO" id="GO:0005886">
    <property type="term" value="C:plasma membrane"/>
    <property type="evidence" value="ECO:0007669"/>
    <property type="project" value="UniProtKB-SubCell"/>
</dbReference>
<proteinExistence type="predicted"/>
<feature type="transmembrane region" description="Helical" evidence="8">
    <location>
        <begin position="430"/>
        <end position="448"/>
    </location>
</feature>
<evidence type="ECO:0000313" key="10">
    <source>
        <dbReference type="EMBL" id="ADZ85793.1"/>
    </source>
</evidence>
<dbReference type="Pfam" id="PF13231">
    <property type="entry name" value="PMT_2"/>
    <property type="match status" value="1"/>
</dbReference>
<feature type="transmembrane region" description="Helical" evidence="8">
    <location>
        <begin position="207"/>
        <end position="224"/>
    </location>
</feature>
<dbReference type="PANTHER" id="PTHR33908">
    <property type="entry name" value="MANNOSYLTRANSFERASE YKCB-RELATED"/>
    <property type="match status" value="1"/>
</dbReference>
<keyword evidence="7 8" id="KW-0472">Membrane</keyword>
<name>F2JM13_CELLD</name>
<keyword evidence="2" id="KW-1003">Cell membrane</keyword>
<dbReference type="eggNOG" id="COG1807">
    <property type="taxonomic scope" value="Bacteria"/>
</dbReference>
<evidence type="ECO:0000256" key="3">
    <source>
        <dbReference type="ARBA" id="ARBA00022676"/>
    </source>
</evidence>
<feature type="transmembrane region" description="Helical" evidence="8">
    <location>
        <begin position="128"/>
        <end position="145"/>
    </location>
</feature>
<evidence type="ECO:0000256" key="7">
    <source>
        <dbReference type="ARBA" id="ARBA00023136"/>
    </source>
</evidence>
<dbReference type="InterPro" id="IPR038731">
    <property type="entry name" value="RgtA/B/C-like"/>
</dbReference>
<protein>
    <recommendedName>
        <fullName evidence="9">Glycosyltransferase RgtA/B/C/D-like domain-containing protein</fullName>
    </recommendedName>
</protein>
<keyword evidence="3" id="KW-0328">Glycosyltransferase</keyword>
<dbReference type="GO" id="GO:0016763">
    <property type="term" value="F:pentosyltransferase activity"/>
    <property type="evidence" value="ECO:0007669"/>
    <property type="project" value="TreeGrafter"/>
</dbReference>
<feature type="transmembrane region" description="Helical" evidence="8">
    <location>
        <begin position="277"/>
        <end position="296"/>
    </location>
</feature>
<feature type="transmembrane region" description="Helical" evidence="8">
    <location>
        <begin position="12"/>
        <end position="32"/>
    </location>
</feature>
<feature type="transmembrane region" description="Helical" evidence="8">
    <location>
        <begin position="401"/>
        <end position="418"/>
    </location>
</feature>
<feature type="transmembrane region" description="Helical" evidence="8">
    <location>
        <begin position="244"/>
        <end position="265"/>
    </location>
</feature>
<evidence type="ECO:0000256" key="6">
    <source>
        <dbReference type="ARBA" id="ARBA00022989"/>
    </source>
</evidence>
<dbReference type="STRING" id="642492.Clole_4118"/>
<feature type="transmembrane region" description="Helical" evidence="8">
    <location>
        <begin position="38"/>
        <end position="58"/>
    </location>
</feature>
<evidence type="ECO:0000256" key="2">
    <source>
        <dbReference type="ARBA" id="ARBA00022475"/>
    </source>
</evidence>
<evidence type="ECO:0000256" key="4">
    <source>
        <dbReference type="ARBA" id="ARBA00022679"/>
    </source>
</evidence>
<keyword evidence="11" id="KW-1185">Reference proteome</keyword>